<gene>
    <name evidence="1" type="ORF">AYBTSS11_LOCUS18976</name>
</gene>
<keyword evidence="2" id="KW-1185">Reference proteome</keyword>
<dbReference type="Proteomes" id="UP001189624">
    <property type="component" value="Chromosome 6"/>
</dbReference>
<accession>A0AA86SJ95</accession>
<organism evidence="1 2">
    <name type="scientific">Sphenostylis stenocarpa</name>
    <dbReference type="NCBI Taxonomy" id="92480"/>
    <lineage>
        <taxon>Eukaryota</taxon>
        <taxon>Viridiplantae</taxon>
        <taxon>Streptophyta</taxon>
        <taxon>Embryophyta</taxon>
        <taxon>Tracheophyta</taxon>
        <taxon>Spermatophyta</taxon>
        <taxon>Magnoliopsida</taxon>
        <taxon>eudicotyledons</taxon>
        <taxon>Gunneridae</taxon>
        <taxon>Pentapetalae</taxon>
        <taxon>rosids</taxon>
        <taxon>fabids</taxon>
        <taxon>Fabales</taxon>
        <taxon>Fabaceae</taxon>
        <taxon>Papilionoideae</taxon>
        <taxon>50 kb inversion clade</taxon>
        <taxon>NPAAA clade</taxon>
        <taxon>indigoferoid/millettioid clade</taxon>
        <taxon>Phaseoleae</taxon>
        <taxon>Sphenostylis</taxon>
    </lineage>
</organism>
<dbReference type="EMBL" id="OY731403">
    <property type="protein sequence ID" value="CAJ1961926.1"/>
    <property type="molecule type" value="Genomic_DNA"/>
</dbReference>
<sequence>MHSGRLRTSRMGTGTVTVFIKVPESNDTCYILCSCGQIWTSDNRQIRTGIVYFLSCYDGSCVSFLK</sequence>
<dbReference type="AlphaFoldDB" id="A0AA86SJ95"/>
<name>A0AA86SJ95_9FABA</name>
<protein>
    <submittedName>
        <fullName evidence="1">Uncharacterized protein</fullName>
    </submittedName>
</protein>
<dbReference type="Gramene" id="rna-AYBTSS11_LOCUS18976">
    <property type="protein sequence ID" value="CAJ1961926.1"/>
    <property type="gene ID" value="gene-AYBTSS11_LOCUS18976"/>
</dbReference>
<proteinExistence type="predicted"/>
<evidence type="ECO:0000313" key="2">
    <source>
        <dbReference type="Proteomes" id="UP001189624"/>
    </source>
</evidence>
<reference evidence="1" key="1">
    <citation type="submission" date="2023-10" db="EMBL/GenBank/DDBJ databases">
        <authorList>
            <person name="Domelevo Entfellner J.-B."/>
        </authorList>
    </citation>
    <scope>NUCLEOTIDE SEQUENCE</scope>
</reference>
<evidence type="ECO:0000313" key="1">
    <source>
        <dbReference type="EMBL" id="CAJ1961926.1"/>
    </source>
</evidence>